<feature type="domain" description="D-ribitol-5-phosphate cytidylyltransferase C-terminal" evidence="16">
    <location>
        <begin position="283"/>
        <end position="424"/>
    </location>
</feature>
<gene>
    <name evidence="18" type="primary">CRPPA</name>
</gene>
<evidence type="ECO:0000256" key="6">
    <source>
        <dbReference type="ARBA" id="ARBA00015848"/>
    </source>
</evidence>
<keyword evidence="9 18" id="KW-0548">Nucleotidyltransferase</keyword>
<dbReference type="CDD" id="cd02516">
    <property type="entry name" value="CDP-ME_synthetase"/>
    <property type="match status" value="1"/>
</dbReference>
<comment type="pathway">
    <text evidence="2">Protein modification; protein glycosylation.</text>
</comment>
<dbReference type="OrthoDB" id="414267at2759"/>
<dbReference type="SUPFAM" id="SSF53448">
    <property type="entry name" value="Nucleotide-diphospho-sugar transferases"/>
    <property type="match status" value="1"/>
</dbReference>
<evidence type="ECO:0000256" key="15">
    <source>
        <dbReference type="ARBA" id="ARBA00049484"/>
    </source>
</evidence>
<dbReference type="PANTHER" id="PTHR43015:SF1">
    <property type="entry name" value="D-RIBITOL-5-PHOSPHATE CYTIDYLYLTRANSFERASE"/>
    <property type="match status" value="1"/>
</dbReference>
<dbReference type="FunCoup" id="A0A2U4ARW5">
    <property type="interactions" value="177"/>
</dbReference>
<dbReference type="GO" id="GO:0008299">
    <property type="term" value="P:isoprenoid biosynthetic process"/>
    <property type="evidence" value="ECO:0007669"/>
    <property type="project" value="InterPro"/>
</dbReference>
<evidence type="ECO:0000256" key="11">
    <source>
        <dbReference type="ARBA" id="ARBA00032606"/>
    </source>
</evidence>
<dbReference type="InterPro" id="IPR034683">
    <property type="entry name" value="IspD/TarI"/>
</dbReference>
<dbReference type="EC" id="2.7.7.40" evidence="5"/>
<evidence type="ECO:0000256" key="12">
    <source>
        <dbReference type="ARBA" id="ARBA00045509"/>
    </source>
</evidence>
<comment type="catalytic activity">
    <reaction evidence="14">
        <text>D-ribose 5-phosphate + CTP + H(+) = CDP-D-ribose + diphosphate</text>
        <dbReference type="Rhea" id="RHEA:53872"/>
        <dbReference type="ChEBI" id="CHEBI:15378"/>
        <dbReference type="ChEBI" id="CHEBI:33019"/>
        <dbReference type="ChEBI" id="CHEBI:37563"/>
        <dbReference type="ChEBI" id="CHEBI:78346"/>
        <dbReference type="ChEBI" id="CHEBI:137525"/>
    </reaction>
</comment>
<evidence type="ECO:0000313" key="18">
    <source>
        <dbReference type="RefSeq" id="XP_019783703.1"/>
    </source>
</evidence>
<dbReference type="FunFam" id="3.90.550.10:FF:000080">
    <property type="entry name" value="D-ribitol-5-phosphate cytidylyltransferase isoform X1"/>
    <property type="match status" value="1"/>
</dbReference>
<dbReference type="CTD" id="729920"/>
<sequence>MESWPPGASGPTEAGRRLRGLRGADLAASASLLSGAGAEAGCSAPAVAAVLPAGGSGERMGVPTPKQFCPILERPLISYTLQALERVSWIKDIVVAVTGENMEAMKCIIQRYQHKGISLVESGVTRHRSIFNGLKALAEDQPNCRLSKPEVVIIHDAVRPFVEEDVLLKVVTAAKEHGAAGAIRPLVSTVISPSVDGCLDHSLERARHRASEMPQAFLFDVIYEAYQQCSDYDLEFGTECLHLALKYCHIKAKLIEGSPDLWKVTYKRDLYAAESIIKERISQQICVVMDTKEDEEHVGHRLEEMLKNELNHVKVTSGRDLQQIILEQCYNFVCVNVMTSDFEETQKLLNMLEESNLSILYPVVVISVQFLDYESVPFGQKMENLMQIREFAKEVKKRNILLYGLLVYYPQDEQKLQESLRQGATIIAALIKERNSGLIGQLLVA</sequence>
<evidence type="ECO:0000256" key="14">
    <source>
        <dbReference type="ARBA" id="ARBA00048814"/>
    </source>
</evidence>
<dbReference type="STRING" id="9739.ENSTTRP00000009301"/>
<evidence type="ECO:0000256" key="5">
    <source>
        <dbReference type="ARBA" id="ARBA00012488"/>
    </source>
</evidence>
<keyword evidence="7" id="KW-0963">Cytoplasm</keyword>
<dbReference type="GeneID" id="101316792"/>
<evidence type="ECO:0000256" key="3">
    <source>
        <dbReference type="ARBA" id="ARBA00009789"/>
    </source>
</evidence>
<evidence type="ECO:0000256" key="10">
    <source>
        <dbReference type="ARBA" id="ARBA00031950"/>
    </source>
</evidence>
<dbReference type="InterPro" id="IPR018294">
    <property type="entry name" value="ISPD_synthase_CS"/>
</dbReference>
<dbReference type="Pfam" id="PF01128">
    <property type="entry name" value="IspD"/>
    <property type="match status" value="1"/>
</dbReference>
<dbReference type="RefSeq" id="XP_019783703.1">
    <property type="nucleotide sequence ID" value="XM_019928144.2"/>
</dbReference>
<comment type="subunit">
    <text evidence="4">Homodimer.</text>
</comment>
<evidence type="ECO:0000256" key="8">
    <source>
        <dbReference type="ARBA" id="ARBA00022679"/>
    </source>
</evidence>
<evidence type="ECO:0000256" key="1">
    <source>
        <dbReference type="ARBA" id="ARBA00004514"/>
    </source>
</evidence>
<comment type="catalytic activity">
    <reaction evidence="13">
        <text>D-ribulose 5-phosphate + CTP + H(+) = CDP-D-ribulose + diphosphate</text>
        <dbReference type="Rhea" id="RHEA:53612"/>
        <dbReference type="ChEBI" id="CHEBI:15378"/>
        <dbReference type="ChEBI" id="CHEBI:33019"/>
        <dbReference type="ChEBI" id="CHEBI:37563"/>
        <dbReference type="ChEBI" id="CHEBI:58121"/>
        <dbReference type="ChEBI" id="CHEBI:137524"/>
    </reaction>
</comment>
<dbReference type="RefSeq" id="XP_073665754.1">
    <property type="nucleotide sequence ID" value="XM_073809653.1"/>
</dbReference>
<comment type="subcellular location">
    <subcellularLocation>
        <location evidence="1">Cytoplasm</location>
        <location evidence="1">Cytosol</location>
    </subcellularLocation>
</comment>
<evidence type="ECO:0000256" key="13">
    <source>
        <dbReference type="ARBA" id="ARBA00048797"/>
    </source>
</evidence>
<keyword evidence="8" id="KW-0808">Transferase</keyword>
<comment type="function">
    <text evidence="12">Cytidylyltransferase required for protein O-linked mannosylation. Catalyzes the formation of CDP-ribitol nucleotide sugar from D-ribitol 5-phosphate. CDP-ribitol is a substrate of FKTN during the biosynthesis of the phosphorylated O-mannosyl trisaccharide (N-acetylgalactosamine-beta-3-N-acetylglucosamine-beta-4-(phosphate-6-)mannose), a carbohydrate structure present in alpha-dystroglycan (DAG1), which is required for binding laminin G-like domain-containing extracellular proteins with high affinity. Shows activity toward other pentose phosphate sugars and mediates formation of CDP-ribulose or CDP-ribose using CTP and ribulose-5-phosphate or ribose-5-phosphate, respectively. Not involved in dolichol production.</text>
</comment>
<dbReference type="Proteomes" id="UP000245320">
    <property type="component" value="Chromosome 9"/>
</dbReference>
<dbReference type="InterPro" id="IPR040635">
    <property type="entry name" value="ISPD_C"/>
</dbReference>
<dbReference type="GO" id="GO:0047349">
    <property type="term" value="F:D-ribitol-5-phosphate cytidylyltransferase activity"/>
    <property type="evidence" value="ECO:0007669"/>
    <property type="project" value="UniProtKB-EC"/>
</dbReference>
<evidence type="ECO:0000256" key="2">
    <source>
        <dbReference type="ARBA" id="ARBA00004922"/>
    </source>
</evidence>
<evidence type="ECO:0000313" key="17">
    <source>
        <dbReference type="Proteomes" id="UP000245320"/>
    </source>
</evidence>
<evidence type="ECO:0000256" key="4">
    <source>
        <dbReference type="ARBA" id="ARBA00011738"/>
    </source>
</evidence>
<dbReference type="AlphaFoldDB" id="A0A2U4ARW5"/>
<organism evidence="17 18">
    <name type="scientific">Tursiops truncatus</name>
    <name type="common">Atlantic bottle-nosed dolphin</name>
    <name type="synonym">Delphinus truncatus</name>
    <dbReference type="NCBI Taxonomy" id="9739"/>
    <lineage>
        <taxon>Eukaryota</taxon>
        <taxon>Metazoa</taxon>
        <taxon>Chordata</taxon>
        <taxon>Craniata</taxon>
        <taxon>Vertebrata</taxon>
        <taxon>Euteleostomi</taxon>
        <taxon>Mammalia</taxon>
        <taxon>Eutheria</taxon>
        <taxon>Laurasiatheria</taxon>
        <taxon>Artiodactyla</taxon>
        <taxon>Whippomorpha</taxon>
        <taxon>Cetacea</taxon>
        <taxon>Odontoceti</taxon>
        <taxon>Delphinidae</taxon>
        <taxon>Tursiops</taxon>
    </lineage>
</organism>
<dbReference type="InParanoid" id="A0A2U4ARW5"/>
<evidence type="ECO:0000256" key="7">
    <source>
        <dbReference type="ARBA" id="ARBA00022490"/>
    </source>
</evidence>
<dbReference type="Pfam" id="PF18706">
    <property type="entry name" value="ISPD_C"/>
    <property type="match status" value="1"/>
</dbReference>
<accession>A0A2U4ARW5</accession>
<dbReference type="UniPathway" id="UPA00378"/>
<dbReference type="PROSITE" id="PS01295">
    <property type="entry name" value="ISPD"/>
    <property type="match status" value="1"/>
</dbReference>
<evidence type="ECO:0000256" key="9">
    <source>
        <dbReference type="ARBA" id="ARBA00022695"/>
    </source>
</evidence>
<evidence type="ECO:0000259" key="16">
    <source>
        <dbReference type="Pfam" id="PF18706"/>
    </source>
</evidence>
<dbReference type="InterPro" id="IPR029044">
    <property type="entry name" value="Nucleotide-diphossugar_trans"/>
</dbReference>
<name>A0A2U4ARW5_TURTR</name>
<protein>
    <recommendedName>
        <fullName evidence="6">D-ribitol-5-phosphate cytidylyltransferase</fullName>
        <ecNumber evidence="5">2.7.7.40</ecNumber>
    </recommendedName>
    <alternativeName>
        <fullName evidence="10">2-C-methyl-D-erythritol 4-phosphate cytidylyltransferase-like protein</fullName>
    </alternativeName>
    <alternativeName>
        <fullName evidence="11">Isoprenoid synthase domain-containing protein</fullName>
    </alternativeName>
</protein>
<dbReference type="PANTHER" id="PTHR43015">
    <property type="entry name" value="D-RIBITOL-5-PHOSPHATE CYTIDYLYLTRANSFERASE"/>
    <property type="match status" value="1"/>
</dbReference>
<reference evidence="18" key="1">
    <citation type="submission" date="2025-08" db="UniProtKB">
        <authorList>
            <consortium name="RefSeq"/>
        </authorList>
    </citation>
    <scope>IDENTIFICATION</scope>
    <source>
        <tissue evidence="18">Spleen</tissue>
    </source>
</reference>
<comment type="catalytic activity">
    <reaction evidence="15">
        <text>D-ribitol 5-phosphate + CTP + H(+) = CDP-L-ribitol + diphosphate</text>
        <dbReference type="Rhea" id="RHEA:12456"/>
        <dbReference type="ChEBI" id="CHEBI:15378"/>
        <dbReference type="ChEBI" id="CHEBI:33019"/>
        <dbReference type="ChEBI" id="CHEBI:37563"/>
        <dbReference type="ChEBI" id="CHEBI:57608"/>
        <dbReference type="ChEBI" id="CHEBI:57695"/>
        <dbReference type="EC" id="2.7.7.40"/>
    </reaction>
</comment>
<dbReference type="GO" id="GO:0005829">
    <property type="term" value="C:cytosol"/>
    <property type="evidence" value="ECO:0007669"/>
    <property type="project" value="UniProtKB-SubCell"/>
</dbReference>
<comment type="similarity">
    <text evidence="3">Belongs to the IspD/TarI cytidylyltransferase family. IspD subfamily.</text>
</comment>
<proteinExistence type="inferred from homology"/>
<dbReference type="Gene3D" id="3.90.550.10">
    <property type="entry name" value="Spore Coat Polysaccharide Biosynthesis Protein SpsA, Chain A"/>
    <property type="match status" value="1"/>
</dbReference>
<keyword evidence="17" id="KW-1185">Reference proteome</keyword>
<dbReference type="GO" id="GO:0035269">
    <property type="term" value="P:protein O-linked glycosylation via mannose"/>
    <property type="evidence" value="ECO:0007669"/>
    <property type="project" value="TreeGrafter"/>
</dbReference>
<dbReference type="RefSeq" id="XP_073665753.1">
    <property type="nucleotide sequence ID" value="XM_073809652.1"/>
</dbReference>